<keyword evidence="3" id="KW-0406">Ion transport</keyword>
<dbReference type="GO" id="GO:0046961">
    <property type="term" value="F:proton-transporting ATPase activity, rotational mechanism"/>
    <property type="evidence" value="ECO:0007669"/>
    <property type="project" value="InterPro"/>
</dbReference>
<organism evidence="4 5">
    <name type="scientific">Anaerofilum hominis</name>
    <dbReference type="NCBI Taxonomy" id="2763016"/>
    <lineage>
        <taxon>Bacteria</taxon>
        <taxon>Bacillati</taxon>
        <taxon>Bacillota</taxon>
        <taxon>Clostridia</taxon>
        <taxon>Eubacteriales</taxon>
        <taxon>Oscillospiraceae</taxon>
        <taxon>Anaerofilum</taxon>
    </lineage>
</organism>
<dbReference type="AlphaFoldDB" id="A0A923I700"/>
<dbReference type="Gene3D" id="3.40.50.10580">
    <property type="entry name" value="ATPase, V1 complex, subunit F"/>
    <property type="match status" value="1"/>
</dbReference>
<evidence type="ECO:0000256" key="1">
    <source>
        <dbReference type="ARBA" id="ARBA00010148"/>
    </source>
</evidence>
<dbReference type="RefSeq" id="WP_186887359.1">
    <property type="nucleotide sequence ID" value="NZ_JACONZ010000002.1"/>
</dbReference>
<dbReference type="SUPFAM" id="SSF159468">
    <property type="entry name" value="AtpF-like"/>
    <property type="match status" value="1"/>
</dbReference>
<evidence type="ECO:0000313" key="5">
    <source>
        <dbReference type="Proteomes" id="UP000659630"/>
    </source>
</evidence>
<dbReference type="Pfam" id="PF01990">
    <property type="entry name" value="ATP-synt_F"/>
    <property type="match status" value="1"/>
</dbReference>
<dbReference type="EMBL" id="JACONZ010000002">
    <property type="protein sequence ID" value="MBC5580984.1"/>
    <property type="molecule type" value="Genomic_DNA"/>
</dbReference>
<keyword evidence="2" id="KW-0813">Transport</keyword>
<dbReference type="Proteomes" id="UP000659630">
    <property type="component" value="Unassembled WGS sequence"/>
</dbReference>
<name>A0A923I700_9FIRM</name>
<keyword evidence="5" id="KW-1185">Reference proteome</keyword>
<dbReference type="InterPro" id="IPR008218">
    <property type="entry name" value="ATPase_V1-cplx_f_g_su"/>
</dbReference>
<accession>A0A923I700</accession>
<evidence type="ECO:0000256" key="3">
    <source>
        <dbReference type="ARBA" id="ARBA00023065"/>
    </source>
</evidence>
<dbReference type="InterPro" id="IPR036906">
    <property type="entry name" value="ATPase_V1_fsu_sf"/>
</dbReference>
<comment type="similarity">
    <text evidence="1">Belongs to the V-ATPase F subunit family.</text>
</comment>
<protein>
    <submittedName>
        <fullName evidence="4">V-type ATP synthase subunit F</fullName>
    </submittedName>
</protein>
<gene>
    <name evidence="4" type="ORF">H8S23_05655</name>
</gene>
<evidence type="ECO:0000256" key="2">
    <source>
        <dbReference type="ARBA" id="ARBA00022448"/>
    </source>
</evidence>
<comment type="caution">
    <text evidence="4">The sequence shown here is derived from an EMBL/GenBank/DDBJ whole genome shotgun (WGS) entry which is preliminary data.</text>
</comment>
<proteinExistence type="inferred from homology"/>
<evidence type="ECO:0000313" key="4">
    <source>
        <dbReference type="EMBL" id="MBC5580984.1"/>
    </source>
</evidence>
<sequence length="102" mass="11056">MKYFLISDNTDTLAGMALVGVPGVVVHRPEEVEAALQKACGDPEIGIVLLTDKLSQSCRETVLRYKLGCSRPLLVTMPDRHSGDDAAGDIKRYISEAVGIRI</sequence>
<reference evidence="4" key="1">
    <citation type="submission" date="2020-08" db="EMBL/GenBank/DDBJ databases">
        <title>Genome public.</title>
        <authorList>
            <person name="Liu C."/>
            <person name="Sun Q."/>
        </authorList>
    </citation>
    <scope>NUCLEOTIDE SEQUENCE</scope>
    <source>
        <strain evidence="4">BX8</strain>
    </source>
</reference>